<name>A0A655FCY8_MYCTX</name>
<proteinExistence type="predicted"/>
<protein>
    <submittedName>
        <fullName evidence="2">Uncharacterized protein</fullName>
    </submittedName>
</protein>
<accession>A0A655FCY8</accession>
<dbReference type="Proteomes" id="UP000039217">
    <property type="component" value="Unassembled WGS sequence"/>
</dbReference>
<reference evidence="2 3" key="1">
    <citation type="submission" date="2015-03" db="EMBL/GenBank/DDBJ databases">
        <authorList>
            <consortium name="Pathogen Informatics"/>
        </authorList>
    </citation>
    <scope>NUCLEOTIDE SEQUENCE [LARGE SCALE GENOMIC DNA]</scope>
    <source>
        <strain evidence="2 3">D00501624</strain>
    </source>
</reference>
<dbReference type="AlphaFoldDB" id="A0A655FCY8"/>
<feature type="region of interest" description="Disordered" evidence="1">
    <location>
        <begin position="235"/>
        <end position="258"/>
    </location>
</feature>
<organism evidence="2 3">
    <name type="scientific">Mycobacterium tuberculosis</name>
    <dbReference type="NCBI Taxonomy" id="1773"/>
    <lineage>
        <taxon>Bacteria</taxon>
        <taxon>Bacillati</taxon>
        <taxon>Actinomycetota</taxon>
        <taxon>Actinomycetes</taxon>
        <taxon>Mycobacteriales</taxon>
        <taxon>Mycobacteriaceae</taxon>
        <taxon>Mycobacterium</taxon>
        <taxon>Mycobacterium tuberculosis complex</taxon>
    </lineage>
</organism>
<evidence type="ECO:0000256" key="1">
    <source>
        <dbReference type="SAM" id="MobiDB-lite"/>
    </source>
</evidence>
<sequence length="353" mass="37734">MVGEDALPNQLFGQGTQRGADLLFATLVGVGEPLHNLGLDFVDALVALGFTADGQRGGQLVGGHRGHRVVHVFAVVREHREVDGRFARLSSGIGKLLLRGAQRGDKRLGRLQARGHHAFRRRLGTTFDELDDVFGGLGFDHHDGNITLDDPAGHDHVEHGALDLVDGGEADPGAVDERHPHTADGPGERQTAQLGGRRRRVDRQYVVEIARIQAENRHHDLDLVAQPVDKRRAQRAVDEPAGQDRVGGGSALATEERTGDAAGRIHALLDVDREGEEVEVFFGVLAGGGRRQQHVVVVEVGDHRAGGLQGQSAGLEADGPGAKAPVVDGGGRLEHAFVNFSGRHDVRAASLDY</sequence>
<feature type="region of interest" description="Disordered" evidence="1">
    <location>
        <begin position="165"/>
        <end position="198"/>
    </location>
</feature>
<evidence type="ECO:0000313" key="3">
    <source>
        <dbReference type="Proteomes" id="UP000039217"/>
    </source>
</evidence>
<evidence type="ECO:0000313" key="2">
    <source>
        <dbReference type="EMBL" id="CNV61079.1"/>
    </source>
</evidence>
<dbReference type="EMBL" id="CQQC01001068">
    <property type="protein sequence ID" value="CNV61079.1"/>
    <property type="molecule type" value="Genomic_DNA"/>
</dbReference>
<gene>
    <name evidence="2" type="ORF">ERS007661_02804</name>
</gene>